<keyword evidence="1" id="KW-0560">Oxidoreductase</keyword>
<gene>
    <name evidence="2" type="ORF">METZ01_LOCUS122281</name>
</gene>
<organism evidence="2">
    <name type="scientific">marine metagenome</name>
    <dbReference type="NCBI Taxonomy" id="408172"/>
    <lineage>
        <taxon>unclassified sequences</taxon>
        <taxon>metagenomes</taxon>
        <taxon>ecological metagenomes</taxon>
    </lineage>
</organism>
<dbReference type="AlphaFoldDB" id="A0A381XZ42"/>
<sequence>MVRATDLPDYEREHLLGKNLPPLGPHCWTKHAKPLKEMRVALITTAGIHFHDDESFDFADASFRPIPGEEDSSNLIVSHSSANFDRIGFVEDVNLVFPIDRFKELANVGTIDSLASVHYSFMGAGLMPEAYEQSTDQVARRLKQDQIDAVFLTPV</sequence>
<protein>
    <recommendedName>
        <fullName evidence="3">Selenoprotein B glycine/betaine/sarcosine/D-proline reductase</fullName>
    </recommendedName>
</protein>
<dbReference type="InterPro" id="IPR010187">
    <property type="entry name" value="Various_sel_PB"/>
</dbReference>
<dbReference type="GO" id="GO:0050485">
    <property type="term" value="F:oxidoreductase activity, acting on X-H and Y-H to form an X-Y bond, with a disulfide as acceptor"/>
    <property type="evidence" value="ECO:0007669"/>
    <property type="project" value="InterPro"/>
</dbReference>
<evidence type="ECO:0000313" key="2">
    <source>
        <dbReference type="EMBL" id="SVA69427.1"/>
    </source>
</evidence>
<evidence type="ECO:0008006" key="3">
    <source>
        <dbReference type="Google" id="ProtNLM"/>
    </source>
</evidence>
<name>A0A381XZ42_9ZZZZ</name>
<dbReference type="Pfam" id="PF07355">
    <property type="entry name" value="GRDB"/>
    <property type="match status" value="1"/>
</dbReference>
<proteinExistence type="predicted"/>
<accession>A0A381XZ42</accession>
<reference evidence="2" key="1">
    <citation type="submission" date="2018-05" db="EMBL/GenBank/DDBJ databases">
        <authorList>
            <person name="Lanie J.A."/>
            <person name="Ng W.-L."/>
            <person name="Kazmierczak K.M."/>
            <person name="Andrzejewski T.M."/>
            <person name="Davidsen T.M."/>
            <person name="Wayne K.J."/>
            <person name="Tettelin H."/>
            <person name="Glass J.I."/>
            <person name="Rusch D."/>
            <person name="Podicherti R."/>
            <person name="Tsui H.-C.T."/>
            <person name="Winkler M.E."/>
        </authorList>
    </citation>
    <scope>NUCLEOTIDE SEQUENCE</scope>
</reference>
<evidence type="ECO:0000256" key="1">
    <source>
        <dbReference type="ARBA" id="ARBA00023002"/>
    </source>
</evidence>
<dbReference type="EMBL" id="UINC01016726">
    <property type="protein sequence ID" value="SVA69427.1"/>
    <property type="molecule type" value="Genomic_DNA"/>
</dbReference>